<dbReference type="EMBL" id="FCNV02000001">
    <property type="protein sequence ID" value="SAL16673.1"/>
    <property type="molecule type" value="Genomic_DNA"/>
</dbReference>
<sequence length="68" mass="7384">MARSSIGVFGALFAVGSVLAWKWMQSQDAAGRRFGRDPNRTVSASRRRSAADGYVVGGTPDAWHFPRS</sequence>
<comment type="caution">
    <text evidence="2">The sequence shown here is derived from an EMBL/GenBank/DDBJ whole genome shotgun (WGS) entry which is preliminary data.</text>
</comment>
<keyword evidence="3" id="KW-1185">Reference proteome</keyword>
<gene>
    <name evidence="2" type="ORF">AWB72_00990</name>
</gene>
<proteinExistence type="predicted"/>
<evidence type="ECO:0000313" key="3">
    <source>
        <dbReference type="Proteomes" id="UP000198263"/>
    </source>
</evidence>
<dbReference type="OrthoDB" id="9100881at2"/>
<name>A0A658QST4_9BURK</name>
<dbReference type="AlphaFoldDB" id="A0A658QST4"/>
<accession>A0A658QST4</accession>
<dbReference type="Proteomes" id="UP000198263">
    <property type="component" value="Unassembled WGS sequence"/>
</dbReference>
<feature type="region of interest" description="Disordered" evidence="1">
    <location>
        <begin position="32"/>
        <end position="51"/>
    </location>
</feature>
<reference evidence="2 3" key="1">
    <citation type="submission" date="2016-01" db="EMBL/GenBank/DDBJ databases">
        <authorList>
            <person name="Peeters C."/>
        </authorList>
    </citation>
    <scope>NUCLEOTIDE SEQUENCE [LARGE SCALE GENOMIC DNA]</scope>
    <source>
        <strain evidence="2">LMG 29315</strain>
    </source>
</reference>
<protein>
    <submittedName>
        <fullName evidence="2">Uncharacterized protein</fullName>
    </submittedName>
</protein>
<dbReference type="RefSeq" id="WP_040051895.1">
    <property type="nucleotide sequence ID" value="NZ_FCNV02000001.1"/>
</dbReference>
<evidence type="ECO:0000256" key="1">
    <source>
        <dbReference type="SAM" id="MobiDB-lite"/>
    </source>
</evidence>
<organism evidence="2 3">
    <name type="scientific">Caballeronia concitans</name>
    <dbReference type="NCBI Taxonomy" id="1777133"/>
    <lineage>
        <taxon>Bacteria</taxon>
        <taxon>Pseudomonadati</taxon>
        <taxon>Pseudomonadota</taxon>
        <taxon>Betaproteobacteria</taxon>
        <taxon>Burkholderiales</taxon>
        <taxon>Burkholderiaceae</taxon>
        <taxon>Caballeronia</taxon>
    </lineage>
</organism>
<evidence type="ECO:0000313" key="2">
    <source>
        <dbReference type="EMBL" id="SAL16673.1"/>
    </source>
</evidence>